<reference evidence="1" key="1">
    <citation type="submission" date="2015-12" db="EMBL/GenBank/DDBJ databases">
        <title>Gene expression during late stages of embryo sac development: a critical building block for successful pollen-pistil interactions.</title>
        <authorList>
            <person name="Liu Y."/>
            <person name="Joly V."/>
            <person name="Sabar M."/>
            <person name="Matton D.P."/>
        </authorList>
    </citation>
    <scope>NUCLEOTIDE SEQUENCE</scope>
</reference>
<dbReference type="EMBL" id="GEDG01004951">
    <property type="protein sequence ID" value="JAP33491.1"/>
    <property type="molecule type" value="Transcribed_RNA"/>
</dbReference>
<organism evidence="1">
    <name type="scientific">Solanum chacoense</name>
    <name type="common">Chaco potato</name>
    <dbReference type="NCBI Taxonomy" id="4108"/>
    <lineage>
        <taxon>Eukaryota</taxon>
        <taxon>Viridiplantae</taxon>
        <taxon>Streptophyta</taxon>
        <taxon>Embryophyta</taxon>
        <taxon>Tracheophyta</taxon>
        <taxon>Spermatophyta</taxon>
        <taxon>Magnoliopsida</taxon>
        <taxon>eudicotyledons</taxon>
        <taxon>Gunneridae</taxon>
        <taxon>Pentapetalae</taxon>
        <taxon>asterids</taxon>
        <taxon>lamiids</taxon>
        <taxon>Solanales</taxon>
        <taxon>Solanaceae</taxon>
        <taxon>Solanoideae</taxon>
        <taxon>Solaneae</taxon>
        <taxon>Solanum</taxon>
    </lineage>
</organism>
<proteinExistence type="predicted"/>
<sequence>MCGSCMSQLTSLKPSCVTKFDFEVEKGRGMNPIVSASQNRGFLETAGSTLLPLTDSHIKICKNEKSLIWKDQIFSRMKLLHQHQGRNQLSTERHEK</sequence>
<accession>A0A0V0IM21</accession>
<dbReference type="AlphaFoldDB" id="A0A0V0IM21"/>
<protein>
    <submittedName>
        <fullName evidence="1">Putative ovule protein</fullName>
    </submittedName>
</protein>
<name>A0A0V0IM21_SOLCH</name>
<evidence type="ECO:0000313" key="1">
    <source>
        <dbReference type="EMBL" id="JAP33491.1"/>
    </source>
</evidence>